<feature type="compositionally biased region" description="Basic and acidic residues" evidence="1">
    <location>
        <begin position="269"/>
        <end position="280"/>
    </location>
</feature>
<feature type="region of interest" description="Disordered" evidence="1">
    <location>
        <begin position="269"/>
        <end position="311"/>
    </location>
</feature>
<reference evidence="2 3" key="1">
    <citation type="submission" date="2017-11" db="EMBL/GenBank/DDBJ databases">
        <title>De novo assembly and phasing of dikaryotic genomes from two isolates of Puccinia coronata f. sp. avenae, the causal agent of oat crown rust.</title>
        <authorList>
            <person name="Miller M.E."/>
            <person name="Zhang Y."/>
            <person name="Omidvar V."/>
            <person name="Sperschneider J."/>
            <person name="Schwessinger B."/>
            <person name="Raley C."/>
            <person name="Palmer J.M."/>
            <person name="Garnica D."/>
            <person name="Upadhyaya N."/>
            <person name="Rathjen J."/>
            <person name="Taylor J.M."/>
            <person name="Park R.F."/>
            <person name="Dodds P.N."/>
            <person name="Hirsch C.D."/>
            <person name="Kianian S.F."/>
            <person name="Figueroa M."/>
        </authorList>
    </citation>
    <scope>NUCLEOTIDE SEQUENCE [LARGE SCALE GENOMIC DNA]</scope>
    <source>
        <strain evidence="2">12NC29</strain>
    </source>
</reference>
<protein>
    <submittedName>
        <fullName evidence="2">Uncharacterized protein</fullName>
    </submittedName>
</protein>
<organism evidence="2 3">
    <name type="scientific">Puccinia coronata f. sp. avenae</name>
    <dbReference type="NCBI Taxonomy" id="200324"/>
    <lineage>
        <taxon>Eukaryota</taxon>
        <taxon>Fungi</taxon>
        <taxon>Dikarya</taxon>
        <taxon>Basidiomycota</taxon>
        <taxon>Pucciniomycotina</taxon>
        <taxon>Pucciniomycetes</taxon>
        <taxon>Pucciniales</taxon>
        <taxon>Pucciniaceae</taxon>
        <taxon>Puccinia</taxon>
    </lineage>
</organism>
<comment type="caution">
    <text evidence="2">The sequence shown here is derived from an EMBL/GenBank/DDBJ whole genome shotgun (WGS) entry which is preliminary data.</text>
</comment>
<sequence length="386" mass="42846">MSHPCSLSVTHFSCTPEAAGVEGLSLLILPHLRHSPGIVLAALSIVLAALRPLSSSPGYEPALDASYRSTLNNGVGLTDDHSSNKLTGAKIIPLTAPDSDSNYSDWEYQMLTLLENYNVDYVLKPIQPEARPPNWERDNKAVCTLISQVVEPANFRYTKPNREDATKTWEALRTAHHDNSAGGRMYWLRKISTSKMESVDLLGHIDEVAKMAERLDSLITPDKPLTVDEIHATALINSVPNDWVSCMSSLLNKQSVSAEQVVQALKGELLRRKNHGKDDPISVSSAKPKPSDSKAGKNKNRFNRPPRDTSRHCDFCNVDGHDLNNCNNTWRILDEVKANQKSRTGLRLLPQISQEGLWFLLGIPVLTLNAMQKSRHQQLPPSPIFL</sequence>
<gene>
    <name evidence="2" type="ORF">PCANC_09979</name>
</gene>
<dbReference type="EMBL" id="PGCJ01000817">
    <property type="protein sequence ID" value="PLW19212.1"/>
    <property type="molecule type" value="Genomic_DNA"/>
</dbReference>
<dbReference type="Proteomes" id="UP000235388">
    <property type="component" value="Unassembled WGS sequence"/>
</dbReference>
<dbReference type="Pfam" id="PF14223">
    <property type="entry name" value="Retrotran_gag_2"/>
    <property type="match status" value="1"/>
</dbReference>
<evidence type="ECO:0000313" key="3">
    <source>
        <dbReference type="Proteomes" id="UP000235388"/>
    </source>
</evidence>
<name>A0A2N5T149_9BASI</name>
<dbReference type="PANTHER" id="PTHR33246">
    <property type="entry name" value="CCHC-TYPE DOMAIN-CONTAINING PROTEIN"/>
    <property type="match status" value="1"/>
</dbReference>
<accession>A0A2N5T149</accession>
<dbReference type="PANTHER" id="PTHR33246:SF51">
    <property type="entry name" value="MYB_SANT-LIKE DOMAIN-CONTAINING PROTEIN"/>
    <property type="match status" value="1"/>
</dbReference>
<dbReference type="AlphaFoldDB" id="A0A2N5T149"/>
<evidence type="ECO:0000313" key="2">
    <source>
        <dbReference type="EMBL" id="PLW19212.1"/>
    </source>
</evidence>
<keyword evidence="3" id="KW-1185">Reference proteome</keyword>
<dbReference type="STRING" id="200324.A0A2N5T149"/>
<proteinExistence type="predicted"/>
<dbReference type="OrthoDB" id="2507040at2759"/>
<evidence type="ECO:0000256" key="1">
    <source>
        <dbReference type="SAM" id="MobiDB-lite"/>
    </source>
</evidence>